<sequence>MQQPEQQEMKNKLMQGIKAIEQLFAIAEGKTEQSFVVRKFLLGCFDSQKFKFDLTEFRKLDSSVFQACVSVLEIERLESNLVDEYLDSPEYQALAKKWELLESWAEVLEFKKEARTVRFS</sequence>
<dbReference type="PATRIC" id="fig|1217706.3.peg.12"/>
<dbReference type="InterPro" id="IPR056090">
    <property type="entry name" value="DUF7673"/>
</dbReference>
<protein>
    <recommendedName>
        <fullName evidence="1">DUF7673 domain-containing protein</fullName>
    </recommendedName>
</protein>
<organism evidence="2 3">
    <name type="scientific">Acinetobacter vivianii</name>
    <dbReference type="NCBI Taxonomy" id="1776742"/>
    <lineage>
        <taxon>Bacteria</taxon>
        <taxon>Pseudomonadati</taxon>
        <taxon>Pseudomonadota</taxon>
        <taxon>Gammaproteobacteria</taxon>
        <taxon>Moraxellales</taxon>
        <taxon>Moraxellaceae</taxon>
        <taxon>Acinetobacter</taxon>
    </lineage>
</organism>
<dbReference type="RefSeq" id="WP_005254871.1">
    <property type="nucleotide sequence ID" value="NZ_BMDR01000015.1"/>
</dbReference>
<dbReference type="AlphaFoldDB" id="N9Q4H9"/>
<evidence type="ECO:0000259" key="1">
    <source>
        <dbReference type="Pfam" id="PF24720"/>
    </source>
</evidence>
<dbReference type="GeneID" id="303685462"/>
<evidence type="ECO:0000313" key="3">
    <source>
        <dbReference type="Proteomes" id="UP000013173"/>
    </source>
</evidence>
<dbReference type="OrthoDB" id="6717082at2"/>
<proteinExistence type="predicted"/>
<dbReference type="HOGENOM" id="CLU_157792_0_0_6"/>
<evidence type="ECO:0000313" key="2">
    <source>
        <dbReference type="EMBL" id="ENX24866.1"/>
    </source>
</evidence>
<keyword evidence="3" id="KW-1185">Reference proteome</keyword>
<dbReference type="EMBL" id="APRW01000001">
    <property type="protein sequence ID" value="ENX24866.1"/>
    <property type="molecule type" value="Genomic_DNA"/>
</dbReference>
<accession>N9Q4H9</accession>
<feature type="domain" description="DUF7673" evidence="1">
    <location>
        <begin position="18"/>
        <end position="98"/>
    </location>
</feature>
<reference evidence="2 3" key="1">
    <citation type="submission" date="2013-02" db="EMBL/GenBank/DDBJ databases">
        <title>The Genome Sequence of Acinetobacter sp. NIPH 2168.</title>
        <authorList>
            <consortium name="The Broad Institute Genome Sequencing Platform"/>
            <consortium name="The Broad Institute Genome Sequencing Center for Infectious Disease"/>
            <person name="Cerqueira G."/>
            <person name="Feldgarden M."/>
            <person name="Courvalin P."/>
            <person name="Perichon B."/>
            <person name="Grillot-Courvalin C."/>
            <person name="Clermont D."/>
            <person name="Rocha E."/>
            <person name="Yoon E.-J."/>
            <person name="Nemec A."/>
            <person name="Walker B."/>
            <person name="Young S.K."/>
            <person name="Zeng Q."/>
            <person name="Gargeya S."/>
            <person name="Fitzgerald M."/>
            <person name="Haas B."/>
            <person name="Abouelleil A."/>
            <person name="Alvarado L."/>
            <person name="Arachchi H.M."/>
            <person name="Berlin A.M."/>
            <person name="Chapman S.B."/>
            <person name="Dewar J."/>
            <person name="Goldberg J."/>
            <person name="Griggs A."/>
            <person name="Gujja S."/>
            <person name="Hansen M."/>
            <person name="Howarth C."/>
            <person name="Imamovic A."/>
            <person name="Larimer J."/>
            <person name="McCowan C."/>
            <person name="Murphy C."/>
            <person name="Neiman D."/>
            <person name="Pearson M."/>
            <person name="Priest M."/>
            <person name="Roberts A."/>
            <person name="Saif S."/>
            <person name="Shea T."/>
            <person name="Sisk P."/>
            <person name="Sykes S."/>
            <person name="Wortman J."/>
            <person name="Nusbaum C."/>
            <person name="Birren B."/>
        </authorList>
    </citation>
    <scope>NUCLEOTIDE SEQUENCE [LARGE SCALE GENOMIC DNA]</scope>
    <source>
        <strain evidence="2 3">NIPH 2168</strain>
    </source>
</reference>
<dbReference type="Pfam" id="PF24720">
    <property type="entry name" value="DUF7673"/>
    <property type="match status" value="1"/>
</dbReference>
<dbReference type="Proteomes" id="UP000013173">
    <property type="component" value="Unassembled WGS sequence"/>
</dbReference>
<name>N9Q4H9_9GAMM</name>
<gene>
    <name evidence="2" type="ORF">F892_00016</name>
</gene>
<comment type="caution">
    <text evidence="2">The sequence shown here is derived from an EMBL/GenBank/DDBJ whole genome shotgun (WGS) entry which is preliminary data.</text>
</comment>